<evidence type="ECO:0000259" key="1">
    <source>
        <dbReference type="Pfam" id="PF13472"/>
    </source>
</evidence>
<evidence type="ECO:0000313" key="3">
    <source>
        <dbReference type="Proteomes" id="UP000660265"/>
    </source>
</evidence>
<dbReference type="SUPFAM" id="SSF52266">
    <property type="entry name" value="SGNH hydrolase"/>
    <property type="match status" value="1"/>
</dbReference>
<dbReference type="RefSeq" id="WP_189105966.1">
    <property type="nucleotide sequence ID" value="NZ_BMMV01000002.1"/>
</dbReference>
<organism evidence="2 3">
    <name type="scientific">Streptomyces camponoticapitis</name>
    <dbReference type="NCBI Taxonomy" id="1616125"/>
    <lineage>
        <taxon>Bacteria</taxon>
        <taxon>Bacillati</taxon>
        <taxon>Actinomycetota</taxon>
        <taxon>Actinomycetes</taxon>
        <taxon>Kitasatosporales</taxon>
        <taxon>Streptomycetaceae</taxon>
        <taxon>Streptomyces</taxon>
    </lineage>
</organism>
<dbReference type="InterPro" id="IPR036514">
    <property type="entry name" value="SGNH_hydro_sf"/>
</dbReference>
<comment type="caution">
    <text evidence="2">The sequence shown here is derived from an EMBL/GenBank/DDBJ whole genome shotgun (WGS) entry which is preliminary data.</text>
</comment>
<dbReference type="PANTHER" id="PTHR43784">
    <property type="entry name" value="GDSL-LIKE LIPASE/ACYLHYDROLASE, PUTATIVE (AFU_ORTHOLOGUE AFUA_2G00820)-RELATED"/>
    <property type="match status" value="1"/>
</dbReference>
<evidence type="ECO:0000313" key="2">
    <source>
        <dbReference type="EMBL" id="GGJ79908.1"/>
    </source>
</evidence>
<dbReference type="EMBL" id="BMMV01000002">
    <property type="protein sequence ID" value="GGJ79908.1"/>
    <property type="molecule type" value="Genomic_DNA"/>
</dbReference>
<feature type="domain" description="SGNH hydrolase-type esterase" evidence="1">
    <location>
        <begin position="181"/>
        <end position="374"/>
    </location>
</feature>
<dbReference type="Proteomes" id="UP000660265">
    <property type="component" value="Unassembled WGS sequence"/>
</dbReference>
<dbReference type="InterPro" id="IPR053140">
    <property type="entry name" value="GDSL_Rv0518-like"/>
</dbReference>
<gene>
    <name evidence="2" type="ORF">GCM10011583_09410</name>
</gene>
<proteinExistence type="predicted"/>
<dbReference type="Pfam" id="PF13472">
    <property type="entry name" value="Lipase_GDSL_2"/>
    <property type="match status" value="1"/>
</dbReference>
<dbReference type="PANTHER" id="PTHR43784:SF2">
    <property type="entry name" value="GDSL-LIKE LIPASE_ACYLHYDROLASE, PUTATIVE (AFU_ORTHOLOGUE AFUA_2G00820)-RELATED"/>
    <property type="match status" value="1"/>
</dbReference>
<protein>
    <recommendedName>
        <fullName evidence="1">SGNH hydrolase-type esterase domain-containing protein</fullName>
    </recommendedName>
</protein>
<dbReference type="InterPro" id="IPR013830">
    <property type="entry name" value="SGNH_hydro"/>
</dbReference>
<accession>A0ABQ2DYQ3</accession>
<dbReference type="Gene3D" id="3.40.50.1110">
    <property type="entry name" value="SGNH hydrolase"/>
    <property type="match status" value="1"/>
</dbReference>
<name>A0ABQ2DYQ3_9ACTN</name>
<sequence length="387" mass="41420">MTTQSHWVAGFRSAVVSPYEKLQFSSVRSFRDQTLRQFLRLPGGGGAVRVRLSNTFGREPLRIGAAGLARRSGQHGVDLASSVPLTFDGRFEVTLAPGEQLASDPVADEFSAGTQLAVSVWFPYDTGPATHSVLALETGYALPGNATGAADLTGAEALDVSRYFLSGVDVLVPGDLPIAVAFGDSWMEGTGTTPGADNRFPDQLNRRLRHGWVVNQGISGNRLLTDEIGEHALSRVKRDVLDVPGATHVLLNLGLNDLVLPGVLDSQFPNTRNPRPTARELIGGYTELGGRLRAAGLTVIAHTIGPYAGAVDERHDTAELRATRHEVNDWIRATDVFDAVTDVAAAVSDPADRERILPAFDSGDHLHLNDRGVAAMADAVDLARLRL</sequence>
<keyword evidence="3" id="KW-1185">Reference proteome</keyword>
<reference evidence="3" key="1">
    <citation type="journal article" date="2019" name="Int. J. Syst. Evol. Microbiol.">
        <title>The Global Catalogue of Microorganisms (GCM) 10K type strain sequencing project: providing services to taxonomists for standard genome sequencing and annotation.</title>
        <authorList>
            <consortium name="The Broad Institute Genomics Platform"/>
            <consortium name="The Broad Institute Genome Sequencing Center for Infectious Disease"/>
            <person name="Wu L."/>
            <person name="Ma J."/>
        </authorList>
    </citation>
    <scope>NUCLEOTIDE SEQUENCE [LARGE SCALE GENOMIC DNA]</scope>
    <source>
        <strain evidence="3">CGMCC 4.7275</strain>
    </source>
</reference>